<evidence type="ECO:0000313" key="9">
    <source>
        <dbReference type="Proteomes" id="UP001596138"/>
    </source>
</evidence>
<comment type="caution">
    <text evidence="8">The sequence shown here is derived from an EMBL/GenBank/DDBJ whole genome shotgun (WGS) entry which is preliminary data.</text>
</comment>
<name>A0ABW1T4G5_9ACTN</name>
<comment type="subcellular location">
    <subcellularLocation>
        <location evidence="6">Cell membrane</location>
        <topology evidence="6">Multi-pass membrane protein</topology>
    </subcellularLocation>
    <subcellularLocation>
        <location evidence="1">Membrane</location>
        <topology evidence="1">Multi-pass membrane protein</topology>
    </subcellularLocation>
</comment>
<evidence type="ECO:0000256" key="5">
    <source>
        <dbReference type="ARBA" id="ARBA00023136"/>
    </source>
</evidence>
<dbReference type="RefSeq" id="WP_386768053.1">
    <property type="nucleotide sequence ID" value="NZ_JBHSTI010000008.1"/>
</dbReference>
<protein>
    <submittedName>
        <fullName evidence="8">Metal ABC transporter permease</fullName>
    </submittedName>
</protein>
<dbReference type="SUPFAM" id="SSF81345">
    <property type="entry name" value="ABC transporter involved in vitamin B12 uptake, BtuC"/>
    <property type="match status" value="1"/>
</dbReference>
<evidence type="ECO:0000313" key="8">
    <source>
        <dbReference type="EMBL" id="MFC6239195.1"/>
    </source>
</evidence>
<dbReference type="Proteomes" id="UP001596138">
    <property type="component" value="Unassembled WGS sequence"/>
</dbReference>
<organism evidence="8 9">
    <name type="scientific">Longivirga aurantiaca</name>
    <dbReference type="NCBI Taxonomy" id="1837743"/>
    <lineage>
        <taxon>Bacteria</taxon>
        <taxon>Bacillati</taxon>
        <taxon>Actinomycetota</taxon>
        <taxon>Actinomycetes</taxon>
        <taxon>Sporichthyales</taxon>
        <taxon>Sporichthyaceae</taxon>
        <taxon>Longivirga</taxon>
    </lineage>
</organism>
<evidence type="ECO:0000256" key="2">
    <source>
        <dbReference type="ARBA" id="ARBA00008034"/>
    </source>
</evidence>
<dbReference type="InterPro" id="IPR037294">
    <property type="entry name" value="ABC_BtuC-like"/>
</dbReference>
<comment type="similarity">
    <text evidence="2 6">Belongs to the ABC-3 integral membrane protein family.</text>
</comment>
<feature type="transmembrane region" description="Helical" evidence="7">
    <location>
        <begin position="95"/>
        <end position="113"/>
    </location>
</feature>
<dbReference type="EMBL" id="JBHSTI010000008">
    <property type="protein sequence ID" value="MFC6239195.1"/>
    <property type="molecule type" value="Genomic_DNA"/>
</dbReference>
<keyword evidence="4 7" id="KW-1133">Transmembrane helix</keyword>
<feature type="transmembrane region" description="Helical" evidence="7">
    <location>
        <begin position="125"/>
        <end position="156"/>
    </location>
</feature>
<dbReference type="Pfam" id="PF00950">
    <property type="entry name" value="ABC-3"/>
    <property type="match status" value="1"/>
</dbReference>
<reference evidence="9" key="1">
    <citation type="journal article" date="2019" name="Int. J. Syst. Evol. Microbiol.">
        <title>The Global Catalogue of Microorganisms (GCM) 10K type strain sequencing project: providing services to taxonomists for standard genome sequencing and annotation.</title>
        <authorList>
            <consortium name="The Broad Institute Genomics Platform"/>
            <consortium name="The Broad Institute Genome Sequencing Center for Infectious Disease"/>
            <person name="Wu L."/>
            <person name="Ma J."/>
        </authorList>
    </citation>
    <scope>NUCLEOTIDE SEQUENCE [LARGE SCALE GENOMIC DNA]</scope>
    <source>
        <strain evidence="9">CGMCC 4.7317</strain>
    </source>
</reference>
<evidence type="ECO:0000256" key="1">
    <source>
        <dbReference type="ARBA" id="ARBA00004141"/>
    </source>
</evidence>
<dbReference type="InterPro" id="IPR001626">
    <property type="entry name" value="ABC_TroCD"/>
</dbReference>
<dbReference type="PANTHER" id="PTHR30477">
    <property type="entry name" value="ABC-TRANSPORTER METAL-BINDING PROTEIN"/>
    <property type="match status" value="1"/>
</dbReference>
<evidence type="ECO:0000256" key="3">
    <source>
        <dbReference type="ARBA" id="ARBA00022692"/>
    </source>
</evidence>
<keyword evidence="9" id="KW-1185">Reference proteome</keyword>
<feature type="transmembrane region" description="Helical" evidence="7">
    <location>
        <begin position="248"/>
        <end position="268"/>
    </location>
</feature>
<evidence type="ECO:0000256" key="7">
    <source>
        <dbReference type="SAM" id="Phobius"/>
    </source>
</evidence>
<proteinExistence type="inferred from homology"/>
<feature type="transmembrane region" description="Helical" evidence="7">
    <location>
        <begin position="182"/>
        <end position="209"/>
    </location>
</feature>
<gene>
    <name evidence="8" type="ORF">ACFQGU_15040</name>
</gene>
<evidence type="ECO:0000256" key="4">
    <source>
        <dbReference type="ARBA" id="ARBA00022989"/>
    </source>
</evidence>
<feature type="transmembrane region" description="Helical" evidence="7">
    <location>
        <begin position="51"/>
        <end position="75"/>
    </location>
</feature>
<accession>A0ABW1T4G5</accession>
<dbReference type="PANTHER" id="PTHR30477:SF0">
    <property type="entry name" value="METAL TRANSPORT SYSTEM MEMBRANE PROTEIN TM_0125-RELATED"/>
    <property type="match status" value="1"/>
</dbReference>
<keyword evidence="3 6" id="KW-0812">Transmembrane</keyword>
<sequence>MTFLETLLDPFQYQFFIKGLVAALLAGGLCGLIGVFITLRGMSYIGHGLSHAIFGGYAAAPLLGIPIVLGAGLWGLASALAINAVTRRHRIGADAAIGVVTTASFALGVALLTKFGNKGPAFDSLLFGSINGVSIGDLLLLGGVFLGTIAIFTVLYRQLLFSTFDPEVAKVSGVNVGLMDTILMVVLSMSILATLSIIGVTLVAATLVIPPVVARMLTDSFGRMLWIATALGTAAGAVGMYLSYQLEIPSGTTIVLVNAAVFLVVLLLKGAKGLGRTAGLDDHTDASATGLVTASAPTRA</sequence>
<keyword evidence="6" id="KW-0813">Transport</keyword>
<feature type="transmembrane region" description="Helical" evidence="7">
    <location>
        <begin position="15"/>
        <end position="39"/>
    </location>
</feature>
<keyword evidence="5 7" id="KW-0472">Membrane</keyword>
<dbReference type="Gene3D" id="1.10.3470.10">
    <property type="entry name" value="ABC transporter involved in vitamin B12 uptake, BtuC"/>
    <property type="match status" value="1"/>
</dbReference>
<feature type="transmembrane region" description="Helical" evidence="7">
    <location>
        <begin position="221"/>
        <end position="242"/>
    </location>
</feature>
<evidence type="ECO:0000256" key="6">
    <source>
        <dbReference type="RuleBase" id="RU003943"/>
    </source>
</evidence>